<evidence type="ECO:0000313" key="3">
    <source>
        <dbReference type="Proteomes" id="UP000826656"/>
    </source>
</evidence>
<reference evidence="2 3" key="1">
    <citation type="journal article" date="2021" name="bioRxiv">
        <title>Chromosome-scale and haplotype-resolved genome assembly of a tetraploid potato cultivar.</title>
        <authorList>
            <person name="Sun H."/>
            <person name="Jiao W.-B."/>
            <person name="Krause K."/>
            <person name="Campoy J.A."/>
            <person name="Goel M."/>
            <person name="Folz-Donahue K."/>
            <person name="Kukat C."/>
            <person name="Huettel B."/>
            <person name="Schneeberger K."/>
        </authorList>
    </citation>
    <scope>NUCLEOTIDE SEQUENCE [LARGE SCALE GENOMIC DNA]</scope>
    <source>
        <strain evidence="2">SolTubOtavaFocal</strain>
        <tissue evidence="2">Leaves</tissue>
    </source>
</reference>
<accession>A0ABQ7V5X9</accession>
<keyword evidence="3" id="KW-1185">Reference proteome</keyword>
<gene>
    <name evidence="2" type="ORF">KY290_022275</name>
</gene>
<feature type="chain" id="PRO_5046418504" evidence="1">
    <location>
        <begin position="17"/>
        <end position="104"/>
    </location>
</feature>
<name>A0ABQ7V5X9_SOLTU</name>
<comment type="caution">
    <text evidence="2">The sequence shown here is derived from an EMBL/GenBank/DDBJ whole genome shotgun (WGS) entry which is preliminary data.</text>
</comment>
<protein>
    <submittedName>
        <fullName evidence="2">Uncharacterized protein</fullName>
    </submittedName>
</protein>
<keyword evidence="1" id="KW-0732">Signal</keyword>
<feature type="signal peptide" evidence="1">
    <location>
        <begin position="1"/>
        <end position="16"/>
    </location>
</feature>
<evidence type="ECO:0000313" key="2">
    <source>
        <dbReference type="EMBL" id="KAH0758782.1"/>
    </source>
</evidence>
<evidence type="ECO:0000256" key="1">
    <source>
        <dbReference type="SAM" id="SignalP"/>
    </source>
</evidence>
<dbReference type="EMBL" id="JAIVGD010000015">
    <property type="protein sequence ID" value="KAH0758782.1"/>
    <property type="molecule type" value="Genomic_DNA"/>
</dbReference>
<organism evidence="2 3">
    <name type="scientific">Solanum tuberosum</name>
    <name type="common">Potato</name>
    <dbReference type="NCBI Taxonomy" id="4113"/>
    <lineage>
        <taxon>Eukaryota</taxon>
        <taxon>Viridiplantae</taxon>
        <taxon>Streptophyta</taxon>
        <taxon>Embryophyta</taxon>
        <taxon>Tracheophyta</taxon>
        <taxon>Spermatophyta</taxon>
        <taxon>Magnoliopsida</taxon>
        <taxon>eudicotyledons</taxon>
        <taxon>Gunneridae</taxon>
        <taxon>Pentapetalae</taxon>
        <taxon>asterids</taxon>
        <taxon>lamiids</taxon>
        <taxon>Solanales</taxon>
        <taxon>Solanaceae</taxon>
        <taxon>Solanoideae</taxon>
        <taxon>Solaneae</taxon>
        <taxon>Solanum</taxon>
    </lineage>
</organism>
<sequence>MVVAYIMLIVPQISDAMESPCPSGSVPLPLRRVVEPDIGRFRFLEVPGHSVKQANMASAPAPCSLLPPPLLLLLGFQIVAILASTGCSILEVKCSELATQPQIS</sequence>
<proteinExistence type="predicted"/>
<dbReference type="Proteomes" id="UP000826656">
    <property type="component" value="Unassembled WGS sequence"/>
</dbReference>